<organism evidence="4 5">
    <name type="scientific">Aristolochia fimbriata</name>
    <name type="common">White veined hardy Dutchman's pipe vine</name>
    <dbReference type="NCBI Taxonomy" id="158543"/>
    <lineage>
        <taxon>Eukaryota</taxon>
        <taxon>Viridiplantae</taxon>
        <taxon>Streptophyta</taxon>
        <taxon>Embryophyta</taxon>
        <taxon>Tracheophyta</taxon>
        <taxon>Spermatophyta</taxon>
        <taxon>Magnoliopsida</taxon>
        <taxon>Magnoliidae</taxon>
        <taxon>Piperales</taxon>
        <taxon>Aristolochiaceae</taxon>
        <taxon>Aristolochia</taxon>
    </lineage>
</organism>
<keyword evidence="2" id="KW-0677">Repeat</keyword>
<dbReference type="EMBL" id="JAINDJ010000006">
    <property type="protein sequence ID" value="KAG9443330.1"/>
    <property type="molecule type" value="Genomic_DNA"/>
</dbReference>
<feature type="repeat" description="PPR" evidence="3">
    <location>
        <begin position="344"/>
        <end position="378"/>
    </location>
</feature>
<protein>
    <recommendedName>
        <fullName evidence="6">Pentatricopeptide repeat-containing protein</fullName>
    </recommendedName>
</protein>
<evidence type="ECO:0000313" key="5">
    <source>
        <dbReference type="Proteomes" id="UP000825729"/>
    </source>
</evidence>
<comment type="caution">
    <text evidence="4">The sequence shown here is derived from an EMBL/GenBank/DDBJ whole genome shotgun (WGS) entry which is preliminary data.</text>
</comment>
<evidence type="ECO:0000313" key="4">
    <source>
        <dbReference type="EMBL" id="KAG9443330.1"/>
    </source>
</evidence>
<dbReference type="AlphaFoldDB" id="A0AAV7E340"/>
<dbReference type="Pfam" id="PF13041">
    <property type="entry name" value="PPR_2"/>
    <property type="match status" value="2"/>
</dbReference>
<dbReference type="Gene3D" id="1.25.40.10">
    <property type="entry name" value="Tetratricopeptide repeat domain"/>
    <property type="match status" value="2"/>
</dbReference>
<accession>A0AAV7E340</accession>
<evidence type="ECO:0000256" key="3">
    <source>
        <dbReference type="PROSITE-ProRule" id="PRU00708"/>
    </source>
</evidence>
<proteinExistence type="inferred from homology"/>
<feature type="repeat" description="PPR" evidence="3">
    <location>
        <begin position="309"/>
        <end position="343"/>
    </location>
</feature>
<dbReference type="InterPro" id="IPR011990">
    <property type="entry name" value="TPR-like_helical_dom_sf"/>
</dbReference>
<dbReference type="GO" id="GO:0009507">
    <property type="term" value="C:chloroplast"/>
    <property type="evidence" value="ECO:0007669"/>
    <property type="project" value="TreeGrafter"/>
</dbReference>
<gene>
    <name evidence="4" type="ORF">H6P81_014670</name>
</gene>
<sequence>MSPASSCFRACEIIRRGAAAAAALDRTFYSSELSWRFSRFFCPRRSFGLSGGPKRFVPKASLFVGNLDSLCRLPRNGCLSKNVNGFLSDASPLQNGALKDTVRSLSTEAAANDQEVTSESLNKVLVAMEEDPTFSVAKCDFHIQSLCKSGNLSAAAILLKCLRTKRWLLSSETYKLLLTSTAKKKNFEVASWALKDLLLTPASLDLCCFMDVAKAFADSDQEELQQFIKEVSESTFPRSSTILNKIILGFSKAGQAEKALQVFENMKNLKCKPDVVTYNTVLAVLGKMKLVDQMLQEFNSMALAGHAADIITYNTLINSLQKIGRLDLSLNLMREMLEKGIEPDLRTYTALIEGFGRLGNVEEAMKIFSEMKRKKVCPSIYVYRGLVSNSKKVGKLDLAKSLLEEMNSNLTTLVGPEDFRRMNK</sequence>
<dbReference type="GO" id="GO:0010019">
    <property type="term" value="P:chloroplast-nucleus signaling pathway"/>
    <property type="evidence" value="ECO:0007669"/>
    <property type="project" value="TreeGrafter"/>
</dbReference>
<feature type="repeat" description="PPR" evidence="3">
    <location>
        <begin position="239"/>
        <end position="273"/>
    </location>
</feature>
<name>A0AAV7E340_ARIFI</name>
<keyword evidence="5" id="KW-1185">Reference proteome</keyword>
<dbReference type="NCBIfam" id="TIGR00756">
    <property type="entry name" value="PPR"/>
    <property type="match status" value="3"/>
</dbReference>
<reference evidence="4 5" key="1">
    <citation type="submission" date="2021-07" db="EMBL/GenBank/DDBJ databases">
        <title>The Aristolochia fimbriata genome: insights into angiosperm evolution, floral development and chemical biosynthesis.</title>
        <authorList>
            <person name="Jiao Y."/>
        </authorList>
    </citation>
    <scope>NUCLEOTIDE SEQUENCE [LARGE SCALE GENOMIC DNA]</scope>
    <source>
        <strain evidence="4">IBCAS-2021</strain>
        <tissue evidence="4">Leaf</tissue>
    </source>
</reference>
<evidence type="ECO:0000256" key="2">
    <source>
        <dbReference type="ARBA" id="ARBA00022737"/>
    </source>
</evidence>
<dbReference type="PANTHER" id="PTHR47936:SF1">
    <property type="entry name" value="PENTATRICOPEPTIDE REPEAT-CONTAINING PROTEIN GUN1, CHLOROPLASTIC"/>
    <property type="match status" value="1"/>
</dbReference>
<dbReference type="PANTHER" id="PTHR47936">
    <property type="entry name" value="PPR_LONG DOMAIN-CONTAINING PROTEIN"/>
    <property type="match status" value="1"/>
</dbReference>
<dbReference type="Proteomes" id="UP000825729">
    <property type="component" value="Unassembled WGS sequence"/>
</dbReference>
<comment type="similarity">
    <text evidence="1">Belongs to the PPR family. P subfamily.</text>
</comment>
<dbReference type="PROSITE" id="PS51375">
    <property type="entry name" value="PPR"/>
    <property type="match status" value="4"/>
</dbReference>
<dbReference type="InterPro" id="IPR002885">
    <property type="entry name" value="PPR_rpt"/>
</dbReference>
<evidence type="ECO:0008006" key="6">
    <source>
        <dbReference type="Google" id="ProtNLM"/>
    </source>
</evidence>
<evidence type="ECO:0000256" key="1">
    <source>
        <dbReference type="ARBA" id="ARBA00007626"/>
    </source>
</evidence>
<dbReference type="GO" id="GO:0031930">
    <property type="term" value="P:mitochondria-nucleus signaling pathway"/>
    <property type="evidence" value="ECO:0007669"/>
    <property type="project" value="TreeGrafter"/>
</dbReference>
<feature type="repeat" description="PPR" evidence="3">
    <location>
        <begin position="274"/>
        <end position="308"/>
    </location>
</feature>